<comment type="caution">
    <text evidence="1">The sequence shown here is derived from an EMBL/GenBank/DDBJ whole genome shotgun (WGS) entry which is preliminary data.</text>
</comment>
<proteinExistence type="predicted"/>
<gene>
    <name evidence="1" type="ORF">DC094_10705</name>
</gene>
<dbReference type="Pfam" id="PF04488">
    <property type="entry name" value="Gly_transf_sug"/>
    <property type="match status" value="1"/>
</dbReference>
<dbReference type="AlphaFoldDB" id="A0A2V1GUS1"/>
<reference evidence="1 2" key="1">
    <citation type="submission" date="2018-04" db="EMBL/GenBank/DDBJ databases">
        <title>Thalassorhabdus spongiae gen. nov., sp. nov., isolated from a marine sponge in South-West Iceland.</title>
        <authorList>
            <person name="Knobloch S."/>
            <person name="Daussin A."/>
            <person name="Johannsson R."/>
            <person name="Marteinsson V.T."/>
        </authorList>
    </citation>
    <scope>NUCLEOTIDE SEQUENCE [LARGE SCALE GENOMIC DNA]</scope>
    <source>
        <strain evidence="1 2">Hp12</strain>
    </source>
</reference>
<evidence type="ECO:0008006" key="3">
    <source>
        <dbReference type="Google" id="ProtNLM"/>
    </source>
</evidence>
<dbReference type="Gene3D" id="3.90.550.20">
    <property type="match status" value="1"/>
</dbReference>
<evidence type="ECO:0000313" key="1">
    <source>
        <dbReference type="EMBL" id="PVZ69759.1"/>
    </source>
</evidence>
<dbReference type="EMBL" id="QDDL01000003">
    <property type="protein sequence ID" value="PVZ69759.1"/>
    <property type="molecule type" value="Genomic_DNA"/>
</dbReference>
<organism evidence="1 2">
    <name type="scientific">Pelagibaculum spongiae</name>
    <dbReference type="NCBI Taxonomy" id="2080658"/>
    <lineage>
        <taxon>Bacteria</taxon>
        <taxon>Pseudomonadati</taxon>
        <taxon>Pseudomonadota</taxon>
        <taxon>Gammaproteobacteria</taxon>
        <taxon>Oceanospirillales</taxon>
        <taxon>Pelagibaculum</taxon>
    </lineage>
</organism>
<protein>
    <recommendedName>
        <fullName evidence="3">GT44 domain-containing protein</fullName>
    </recommendedName>
</protein>
<dbReference type="InterPro" id="IPR029044">
    <property type="entry name" value="Nucleotide-diphossugar_trans"/>
</dbReference>
<name>A0A2V1GUS1_9GAMM</name>
<dbReference type="Proteomes" id="UP000244906">
    <property type="component" value="Unassembled WGS sequence"/>
</dbReference>
<dbReference type="SUPFAM" id="SSF53448">
    <property type="entry name" value="Nucleotide-diphospho-sugar transferases"/>
    <property type="match status" value="1"/>
</dbReference>
<keyword evidence="2" id="KW-1185">Reference proteome</keyword>
<dbReference type="OrthoDB" id="9802987at2"/>
<evidence type="ECO:0000313" key="2">
    <source>
        <dbReference type="Proteomes" id="UP000244906"/>
    </source>
</evidence>
<dbReference type="InterPro" id="IPR007577">
    <property type="entry name" value="GlycoTrfase_DXD_sugar-bd_CS"/>
</dbReference>
<dbReference type="RefSeq" id="WP_116687089.1">
    <property type="nucleotide sequence ID" value="NZ_CAWNYD010000003.1"/>
</dbReference>
<sequence>MIKETIDIALQSMLTQTTKLLRVYHSTSPEILQEFKKNAEIMLGMELEGDYRVKFKLITWFVCCSLNIDSTKKIPLLQFVNIVLIANLEDDRLIGLINTAKTVYSKLMFYLVEQNPIASSRIVLPSDQCVHRIWVGGKISEDQLVSMAAANLIVAKKMGFSQPVFHLWTDNSAMLHQKNTGKFVHFNLVDICQLYITDRTHPDFKLMNELVDYSRLLIKFREFAIASNLLRMIVLYQYGGFYLDATWVQSIFPIEPFASSTEPEGSLLSKAELGKAEFAAALTSNGESYERHYAFDYLSYQTPYFDFLNLSKNPSSGGFRAASNKTLVYVNGRFNPVVKSVLQNSKIYLDNRSRHEISWILVKYREFKHKHLRNSFIRGAGYNQSEDDLEFIVSLSALPFESALAQNGCFDFYIYNYAVHAEGAGQPMLSIKESPNTQYQFISNIGLVKKFSRSWKSLDLKDRQNAEWP</sequence>
<accession>A0A2V1GUS1</accession>